<feature type="compositionally biased region" description="Basic and acidic residues" evidence="1">
    <location>
        <begin position="17"/>
        <end position="32"/>
    </location>
</feature>
<sequence length="291" mass="31188">MDQENARPPTPQATVHRMPDKPEDPSTEPNRKPDKFIIIMAASTAVAGKLQLAKTVSAALACPLFQSDSLHESAAKAARVGADSMGGANKGRYQRMWLSKMTRTGLLFPEESRAAGAGFSGFGGSSSTSSSRRGSASSVASDNCSSDAASLASSVLPSGAPKYINGPPAATLSQTEGQRKSNPALLMLTHPRLEAWQKSCIKRAVGEYSIGAIFVPLDHEDLEDDQEGEDLPVLRPLDPRTMTRFGSLINLGVRTQRRNWAEEIVVKVDVNAVVNDLAGEIVEKVREVMKE</sequence>
<gene>
    <name evidence="2" type="ORF">EJ03DRAFT_38004</name>
</gene>
<evidence type="ECO:0000313" key="2">
    <source>
        <dbReference type="EMBL" id="KAF2771281.1"/>
    </source>
</evidence>
<accession>A0A6G1LEB5</accession>
<dbReference type="EMBL" id="ML995820">
    <property type="protein sequence ID" value="KAF2771281.1"/>
    <property type="molecule type" value="Genomic_DNA"/>
</dbReference>
<protein>
    <submittedName>
        <fullName evidence="2">Uncharacterized protein</fullName>
    </submittedName>
</protein>
<feature type="region of interest" description="Disordered" evidence="1">
    <location>
        <begin position="1"/>
        <end position="32"/>
    </location>
</feature>
<dbReference type="AlphaFoldDB" id="A0A6G1LEB5"/>
<evidence type="ECO:0000313" key="3">
    <source>
        <dbReference type="Proteomes" id="UP000799436"/>
    </source>
</evidence>
<dbReference type="OrthoDB" id="3557800at2759"/>
<name>A0A6G1LEB5_9PEZI</name>
<keyword evidence="3" id="KW-1185">Reference proteome</keyword>
<organism evidence="2 3">
    <name type="scientific">Teratosphaeria nubilosa</name>
    <dbReference type="NCBI Taxonomy" id="161662"/>
    <lineage>
        <taxon>Eukaryota</taxon>
        <taxon>Fungi</taxon>
        <taxon>Dikarya</taxon>
        <taxon>Ascomycota</taxon>
        <taxon>Pezizomycotina</taxon>
        <taxon>Dothideomycetes</taxon>
        <taxon>Dothideomycetidae</taxon>
        <taxon>Mycosphaerellales</taxon>
        <taxon>Teratosphaeriaceae</taxon>
        <taxon>Teratosphaeria</taxon>
    </lineage>
</organism>
<feature type="region of interest" description="Disordered" evidence="1">
    <location>
        <begin position="120"/>
        <end position="140"/>
    </location>
</feature>
<proteinExistence type="predicted"/>
<feature type="compositionally biased region" description="Low complexity" evidence="1">
    <location>
        <begin position="125"/>
        <end position="140"/>
    </location>
</feature>
<dbReference type="Proteomes" id="UP000799436">
    <property type="component" value="Unassembled WGS sequence"/>
</dbReference>
<reference evidence="2" key="1">
    <citation type="journal article" date="2020" name="Stud. Mycol.">
        <title>101 Dothideomycetes genomes: a test case for predicting lifestyles and emergence of pathogens.</title>
        <authorList>
            <person name="Haridas S."/>
            <person name="Albert R."/>
            <person name="Binder M."/>
            <person name="Bloem J."/>
            <person name="Labutti K."/>
            <person name="Salamov A."/>
            <person name="Andreopoulos B."/>
            <person name="Baker S."/>
            <person name="Barry K."/>
            <person name="Bills G."/>
            <person name="Bluhm B."/>
            <person name="Cannon C."/>
            <person name="Castanera R."/>
            <person name="Culley D."/>
            <person name="Daum C."/>
            <person name="Ezra D."/>
            <person name="Gonzalez J."/>
            <person name="Henrissat B."/>
            <person name="Kuo A."/>
            <person name="Liang C."/>
            <person name="Lipzen A."/>
            <person name="Lutzoni F."/>
            <person name="Magnuson J."/>
            <person name="Mondo S."/>
            <person name="Nolan M."/>
            <person name="Ohm R."/>
            <person name="Pangilinan J."/>
            <person name="Park H.-J."/>
            <person name="Ramirez L."/>
            <person name="Alfaro M."/>
            <person name="Sun H."/>
            <person name="Tritt A."/>
            <person name="Yoshinaga Y."/>
            <person name="Zwiers L.-H."/>
            <person name="Turgeon B."/>
            <person name="Goodwin S."/>
            <person name="Spatafora J."/>
            <person name="Crous P."/>
            <person name="Grigoriev I."/>
        </authorList>
    </citation>
    <scope>NUCLEOTIDE SEQUENCE</scope>
    <source>
        <strain evidence="2">CBS 116005</strain>
    </source>
</reference>
<evidence type="ECO:0000256" key="1">
    <source>
        <dbReference type="SAM" id="MobiDB-lite"/>
    </source>
</evidence>